<evidence type="ECO:0000313" key="2">
    <source>
        <dbReference type="EMBL" id="KAG8087128.1"/>
    </source>
</evidence>
<evidence type="ECO:0000256" key="1">
    <source>
        <dbReference type="SAM" id="Phobius"/>
    </source>
</evidence>
<organism evidence="2 3">
    <name type="scientific">Zizania palustris</name>
    <name type="common">Northern wild rice</name>
    <dbReference type="NCBI Taxonomy" id="103762"/>
    <lineage>
        <taxon>Eukaryota</taxon>
        <taxon>Viridiplantae</taxon>
        <taxon>Streptophyta</taxon>
        <taxon>Embryophyta</taxon>
        <taxon>Tracheophyta</taxon>
        <taxon>Spermatophyta</taxon>
        <taxon>Magnoliopsida</taxon>
        <taxon>Liliopsida</taxon>
        <taxon>Poales</taxon>
        <taxon>Poaceae</taxon>
        <taxon>BOP clade</taxon>
        <taxon>Oryzoideae</taxon>
        <taxon>Oryzeae</taxon>
        <taxon>Zizaniinae</taxon>
        <taxon>Zizania</taxon>
    </lineage>
</organism>
<feature type="transmembrane region" description="Helical" evidence="1">
    <location>
        <begin position="12"/>
        <end position="32"/>
    </location>
</feature>
<reference evidence="2" key="2">
    <citation type="submission" date="2021-02" db="EMBL/GenBank/DDBJ databases">
        <authorList>
            <person name="Kimball J.A."/>
            <person name="Haas M.W."/>
            <person name="Macchietto M."/>
            <person name="Kono T."/>
            <person name="Duquette J."/>
            <person name="Shao M."/>
        </authorList>
    </citation>
    <scope>NUCLEOTIDE SEQUENCE</scope>
    <source>
        <tissue evidence="2">Fresh leaf tissue</tissue>
    </source>
</reference>
<evidence type="ECO:0000313" key="3">
    <source>
        <dbReference type="Proteomes" id="UP000729402"/>
    </source>
</evidence>
<dbReference type="AlphaFoldDB" id="A0A8J5WAQ0"/>
<accession>A0A8J5WAQ0</accession>
<reference evidence="2" key="1">
    <citation type="journal article" date="2021" name="bioRxiv">
        <title>Whole Genome Assembly and Annotation of Northern Wild Rice, Zizania palustris L., Supports a Whole Genome Duplication in the Zizania Genus.</title>
        <authorList>
            <person name="Haas M."/>
            <person name="Kono T."/>
            <person name="Macchietto M."/>
            <person name="Millas R."/>
            <person name="McGilp L."/>
            <person name="Shao M."/>
            <person name="Duquette J."/>
            <person name="Hirsch C.N."/>
            <person name="Kimball J."/>
        </authorList>
    </citation>
    <scope>NUCLEOTIDE SEQUENCE</scope>
    <source>
        <tissue evidence="2">Fresh leaf tissue</tissue>
    </source>
</reference>
<sequence length="95" mass="10905">MFSSIWLLLYQSWLYKHGILVNWSFILVLNIWRMHMTRSENCVSLVGEEAALSRAVGFELELPPLVSLGRLNWRWPPSKNIDCTGAESSQRGAPE</sequence>
<protein>
    <submittedName>
        <fullName evidence="2">Uncharacterized protein</fullName>
    </submittedName>
</protein>
<gene>
    <name evidence="2" type="ORF">GUJ93_ZPchr0010g8475</name>
</gene>
<comment type="caution">
    <text evidence="2">The sequence shown here is derived from an EMBL/GenBank/DDBJ whole genome shotgun (WGS) entry which is preliminary data.</text>
</comment>
<dbReference type="Proteomes" id="UP000729402">
    <property type="component" value="Unassembled WGS sequence"/>
</dbReference>
<name>A0A8J5WAQ0_ZIZPA</name>
<keyword evidence="1" id="KW-0812">Transmembrane</keyword>
<keyword evidence="1" id="KW-1133">Transmembrane helix</keyword>
<dbReference type="EMBL" id="JAAALK010000082">
    <property type="protein sequence ID" value="KAG8087128.1"/>
    <property type="molecule type" value="Genomic_DNA"/>
</dbReference>
<keyword evidence="3" id="KW-1185">Reference proteome</keyword>
<keyword evidence="1" id="KW-0472">Membrane</keyword>
<proteinExistence type="predicted"/>